<evidence type="ECO:0000256" key="1">
    <source>
        <dbReference type="ARBA" id="ARBA00022679"/>
    </source>
</evidence>
<keyword evidence="1 2" id="KW-0808">Transferase</keyword>
<evidence type="ECO:0000256" key="4">
    <source>
        <dbReference type="SAM" id="Phobius"/>
    </source>
</evidence>
<evidence type="ECO:0000256" key="3">
    <source>
        <dbReference type="SAM" id="MobiDB-lite"/>
    </source>
</evidence>
<name>A0A561EUY3_9ACTN</name>
<organism evidence="5 6">
    <name type="scientific">Kitasatospora atroaurantiaca</name>
    <dbReference type="NCBI Taxonomy" id="285545"/>
    <lineage>
        <taxon>Bacteria</taxon>
        <taxon>Bacillati</taxon>
        <taxon>Actinomycetota</taxon>
        <taxon>Actinomycetes</taxon>
        <taxon>Kitasatosporales</taxon>
        <taxon>Streptomycetaceae</taxon>
        <taxon>Kitasatospora</taxon>
    </lineage>
</organism>
<feature type="region of interest" description="Disordered" evidence="3">
    <location>
        <begin position="301"/>
        <end position="354"/>
    </location>
</feature>
<dbReference type="AlphaFoldDB" id="A0A561EUY3"/>
<evidence type="ECO:0000256" key="2">
    <source>
        <dbReference type="RuleBase" id="RU003750"/>
    </source>
</evidence>
<protein>
    <submittedName>
        <fullName evidence="5">Phosphatidylglycerophosphate synthase</fullName>
    </submittedName>
</protein>
<feature type="transmembrane region" description="Helical" evidence="4">
    <location>
        <begin position="63"/>
        <end position="79"/>
    </location>
</feature>
<dbReference type="InterPro" id="IPR048254">
    <property type="entry name" value="CDP_ALCOHOL_P_TRANSF_CS"/>
</dbReference>
<evidence type="ECO:0000313" key="6">
    <source>
        <dbReference type="Proteomes" id="UP000318416"/>
    </source>
</evidence>
<sequence length="354" mass="38532">MLTTDQAQEPRPDGRREAVTLADVRERVCKRRDAWWTVLLVDPTAVRLVRWTANRTRVTPDQVTWAALLLGLGAAGCFAQGRPGWLAAGALLYHLSFVLDCVDGKLARLQGRGTLFGGWLDFVLDRVRVACCAVALMGGQWLLHGQARYLLLAVAVVFLDMFRYLNVLKVGQIRAGMRQRIADRTAVRQTSAAGGAAAPGRVAAVEDLHRSFERRFPWYADFRGHLLRHRIRPHLVSGIEFQMAVFIVGPVLGRIASAALVAGAGLIAFEAAVVYKLLLSTRDFEQTIGRLPAARSSVNAGAGRARRWRDGEATSDEGAPERRVSPPGPSARRPGTDARRPGTDAGAGRTATAD</sequence>
<dbReference type="GO" id="GO:0016020">
    <property type="term" value="C:membrane"/>
    <property type="evidence" value="ECO:0007669"/>
    <property type="project" value="InterPro"/>
</dbReference>
<proteinExistence type="inferred from homology"/>
<dbReference type="InterPro" id="IPR043130">
    <property type="entry name" value="CDP-OH_PTrfase_TM_dom"/>
</dbReference>
<keyword evidence="4" id="KW-0812">Transmembrane</keyword>
<dbReference type="GO" id="GO:0016780">
    <property type="term" value="F:phosphotransferase activity, for other substituted phosphate groups"/>
    <property type="evidence" value="ECO:0007669"/>
    <property type="project" value="InterPro"/>
</dbReference>
<dbReference type="RefSeq" id="WP_145793166.1">
    <property type="nucleotide sequence ID" value="NZ_BAAABR010000022.1"/>
</dbReference>
<comment type="caution">
    <text evidence="5">The sequence shown here is derived from an EMBL/GenBank/DDBJ whole genome shotgun (WGS) entry which is preliminary data.</text>
</comment>
<dbReference type="GO" id="GO:0008654">
    <property type="term" value="P:phospholipid biosynthetic process"/>
    <property type="evidence" value="ECO:0007669"/>
    <property type="project" value="InterPro"/>
</dbReference>
<feature type="transmembrane region" description="Helical" evidence="4">
    <location>
        <begin position="258"/>
        <end position="278"/>
    </location>
</feature>
<dbReference type="Pfam" id="PF01066">
    <property type="entry name" value="CDP-OH_P_transf"/>
    <property type="match status" value="1"/>
</dbReference>
<dbReference type="InterPro" id="IPR000462">
    <property type="entry name" value="CDP-OH_P_trans"/>
</dbReference>
<keyword evidence="4" id="KW-0472">Membrane</keyword>
<comment type="similarity">
    <text evidence="2">Belongs to the CDP-alcohol phosphatidyltransferase class-I family.</text>
</comment>
<gene>
    <name evidence="5" type="ORF">FB465_4539</name>
</gene>
<feature type="transmembrane region" description="Helical" evidence="4">
    <location>
        <begin position="149"/>
        <end position="168"/>
    </location>
</feature>
<evidence type="ECO:0000313" key="5">
    <source>
        <dbReference type="EMBL" id="TWE19422.1"/>
    </source>
</evidence>
<dbReference type="Proteomes" id="UP000318416">
    <property type="component" value="Unassembled WGS sequence"/>
</dbReference>
<accession>A0A561EUY3</accession>
<keyword evidence="6" id="KW-1185">Reference proteome</keyword>
<dbReference type="EMBL" id="VIVR01000001">
    <property type="protein sequence ID" value="TWE19422.1"/>
    <property type="molecule type" value="Genomic_DNA"/>
</dbReference>
<dbReference type="Gene3D" id="1.20.120.1760">
    <property type="match status" value="1"/>
</dbReference>
<dbReference type="OrthoDB" id="269185at2"/>
<dbReference type="PROSITE" id="PS00379">
    <property type="entry name" value="CDP_ALCOHOL_P_TRANSF"/>
    <property type="match status" value="1"/>
</dbReference>
<keyword evidence="4" id="KW-1133">Transmembrane helix</keyword>
<feature type="compositionally biased region" description="Low complexity" evidence="3">
    <location>
        <begin position="343"/>
        <end position="354"/>
    </location>
</feature>
<reference evidence="5 6" key="1">
    <citation type="submission" date="2019-06" db="EMBL/GenBank/DDBJ databases">
        <title>Sequencing the genomes of 1000 actinobacteria strains.</title>
        <authorList>
            <person name="Klenk H.-P."/>
        </authorList>
    </citation>
    <scope>NUCLEOTIDE SEQUENCE [LARGE SCALE GENOMIC DNA]</scope>
    <source>
        <strain evidence="5 6">DSM 41649</strain>
    </source>
</reference>